<dbReference type="InterPro" id="IPR001296">
    <property type="entry name" value="Glyco_trans_1"/>
</dbReference>
<evidence type="ECO:0000313" key="3">
    <source>
        <dbReference type="Proteomes" id="UP000028534"/>
    </source>
</evidence>
<dbReference type="CDD" id="cd03801">
    <property type="entry name" value="GT4_PimA-like"/>
    <property type="match status" value="1"/>
</dbReference>
<dbReference type="EMBL" id="JGVR01000042">
    <property type="protein sequence ID" value="KEZ15310.1"/>
    <property type="molecule type" value="Genomic_DNA"/>
</dbReference>
<protein>
    <submittedName>
        <fullName evidence="2">Putative glycosyltransferase</fullName>
        <ecNumber evidence="2">2.4.-.-</ecNumber>
    </submittedName>
</protein>
<dbReference type="PANTHER" id="PTHR12526">
    <property type="entry name" value="GLYCOSYLTRANSFERASE"/>
    <property type="match status" value="1"/>
</dbReference>
<keyword evidence="2" id="KW-0328">Glycosyltransferase</keyword>
<feature type="domain" description="Glycosyl transferase family 1" evidence="1">
    <location>
        <begin position="220"/>
        <end position="380"/>
    </location>
</feature>
<reference evidence="2 3" key="1">
    <citation type="submission" date="2014-03" db="EMBL/GenBank/DDBJ databases">
        <title>Genome sequence of Sphingobium yanoikuyae B1.</title>
        <authorList>
            <person name="Gan H.M."/>
            <person name="Gan H.Y."/>
            <person name="Savka M.A."/>
        </authorList>
    </citation>
    <scope>NUCLEOTIDE SEQUENCE [LARGE SCALE GENOMIC DNA]</scope>
    <source>
        <strain evidence="2 3">B1</strain>
    </source>
</reference>
<keyword evidence="2" id="KW-0808">Transferase</keyword>
<gene>
    <name evidence="2" type="ORF">CP98_04546</name>
</gene>
<evidence type="ECO:0000313" key="2">
    <source>
        <dbReference type="EMBL" id="KEZ15310.1"/>
    </source>
</evidence>
<dbReference type="RefSeq" id="WP_155276501.1">
    <property type="nucleotide sequence ID" value="NZ_JGVR01000042.1"/>
</dbReference>
<proteinExistence type="predicted"/>
<dbReference type="Pfam" id="PF00534">
    <property type="entry name" value="Glycos_transf_1"/>
    <property type="match status" value="1"/>
</dbReference>
<evidence type="ECO:0000259" key="1">
    <source>
        <dbReference type="Pfam" id="PF00534"/>
    </source>
</evidence>
<dbReference type="Gene3D" id="3.40.50.2000">
    <property type="entry name" value="Glycogen Phosphorylase B"/>
    <property type="match status" value="2"/>
</dbReference>
<dbReference type="AlphaFoldDB" id="A0A084EBG8"/>
<dbReference type="GO" id="GO:0016757">
    <property type="term" value="F:glycosyltransferase activity"/>
    <property type="evidence" value="ECO:0007669"/>
    <property type="project" value="UniProtKB-KW"/>
</dbReference>
<sequence length="412" mass="46618">MSTPILLVSPFMDPQSVGEPRWCYDLAQAIAKRTDTIILSQTPRNRDYCIADLFPDSMVYEHRPWQLDRVPPRIHALFKPNYLRFYLQARHILQHRLNLSTISCAHHFGPLALRFPSPLRGLGIPYAIGPLGGSLPTPSAFASERARQPWYYRFRDFDGMRFRHDPMLRSTYEDAACVVGVAPYVRDLLSSMELKRFETRPEIAARTPGPNVDDAIRHRRERSGPVRFLVVARLIFSKGIEFALRAAATLPPDLDWHLDILGDGPLRPTIEHMRDELRLAQRVTVHGHVPRQTVDDFYRDADIFLFPSIREPSGAVVFEAMSWGLPIIAADYGGPAHHVRDSYGIRAPVNDKAAFIASIAEAMEMLVRAPDRRTDMGKAAMRAARDNESLDAMADYFINLYASLALSRSASV</sequence>
<dbReference type="EC" id="2.4.-.-" evidence="2"/>
<dbReference type="Proteomes" id="UP000028534">
    <property type="component" value="Unassembled WGS sequence"/>
</dbReference>
<comment type="caution">
    <text evidence="2">The sequence shown here is derived from an EMBL/GenBank/DDBJ whole genome shotgun (WGS) entry which is preliminary data.</text>
</comment>
<dbReference type="eggNOG" id="COG0438">
    <property type="taxonomic scope" value="Bacteria"/>
</dbReference>
<name>A0A084EBG8_SPHYA</name>
<dbReference type="PATRIC" id="fig|13690.10.peg.4681"/>
<accession>A0A084EBG8</accession>
<organism evidence="2 3">
    <name type="scientific">Sphingobium yanoikuyae</name>
    <name type="common">Sphingomonas yanoikuyae</name>
    <dbReference type="NCBI Taxonomy" id="13690"/>
    <lineage>
        <taxon>Bacteria</taxon>
        <taxon>Pseudomonadati</taxon>
        <taxon>Pseudomonadota</taxon>
        <taxon>Alphaproteobacteria</taxon>
        <taxon>Sphingomonadales</taxon>
        <taxon>Sphingomonadaceae</taxon>
        <taxon>Sphingobium</taxon>
    </lineage>
</organism>
<dbReference type="SUPFAM" id="SSF53756">
    <property type="entry name" value="UDP-Glycosyltransferase/glycogen phosphorylase"/>
    <property type="match status" value="1"/>
</dbReference>